<organism evidence="4 5">
    <name type="scientific">Catenulispora subtropica</name>
    <dbReference type="NCBI Taxonomy" id="450798"/>
    <lineage>
        <taxon>Bacteria</taxon>
        <taxon>Bacillati</taxon>
        <taxon>Actinomycetota</taxon>
        <taxon>Actinomycetes</taxon>
        <taxon>Catenulisporales</taxon>
        <taxon>Catenulisporaceae</taxon>
        <taxon>Catenulispora</taxon>
    </lineage>
</organism>
<keyword evidence="5" id="KW-1185">Reference proteome</keyword>
<dbReference type="Pfam" id="PF13359">
    <property type="entry name" value="DDE_Tnp_4"/>
    <property type="match status" value="1"/>
</dbReference>
<gene>
    <name evidence="4" type="ORF">GCM10009838_49520</name>
</gene>
<sequence length="80" mass="8619">MPLSAVKASRRWHTSWCPASGGAGAGGYPNQVVAAARAPVEHGFAALKNWRILTRLRLNPARATALLRTLLVLTNLETSR</sequence>
<dbReference type="Proteomes" id="UP001499854">
    <property type="component" value="Unassembled WGS sequence"/>
</dbReference>
<reference evidence="5" key="1">
    <citation type="journal article" date="2019" name="Int. J. Syst. Evol. Microbiol.">
        <title>The Global Catalogue of Microorganisms (GCM) 10K type strain sequencing project: providing services to taxonomists for standard genome sequencing and annotation.</title>
        <authorList>
            <consortium name="The Broad Institute Genomics Platform"/>
            <consortium name="The Broad Institute Genome Sequencing Center for Infectious Disease"/>
            <person name="Wu L."/>
            <person name="Ma J."/>
        </authorList>
    </citation>
    <scope>NUCLEOTIDE SEQUENCE [LARGE SCALE GENOMIC DNA]</scope>
    <source>
        <strain evidence="5">JCM 16013</strain>
    </source>
</reference>
<evidence type="ECO:0000313" key="5">
    <source>
        <dbReference type="Proteomes" id="UP001499854"/>
    </source>
</evidence>
<proteinExistence type="predicted"/>
<dbReference type="InterPro" id="IPR027806">
    <property type="entry name" value="HARBI1_dom"/>
</dbReference>
<keyword evidence="2" id="KW-0479">Metal-binding</keyword>
<evidence type="ECO:0000313" key="4">
    <source>
        <dbReference type="EMBL" id="GAA1982155.1"/>
    </source>
</evidence>
<comment type="caution">
    <text evidence="4">The sequence shown here is derived from an EMBL/GenBank/DDBJ whole genome shotgun (WGS) entry which is preliminary data.</text>
</comment>
<evidence type="ECO:0000256" key="2">
    <source>
        <dbReference type="ARBA" id="ARBA00022723"/>
    </source>
</evidence>
<dbReference type="RefSeq" id="WP_425558726.1">
    <property type="nucleotide sequence ID" value="NZ_BAAAQM010000029.1"/>
</dbReference>
<evidence type="ECO:0000259" key="3">
    <source>
        <dbReference type="Pfam" id="PF13359"/>
    </source>
</evidence>
<protein>
    <recommendedName>
        <fullName evidence="3">DDE Tnp4 domain-containing protein</fullName>
    </recommendedName>
</protein>
<dbReference type="EMBL" id="BAAAQM010000029">
    <property type="protein sequence ID" value="GAA1982155.1"/>
    <property type="molecule type" value="Genomic_DNA"/>
</dbReference>
<comment type="cofactor">
    <cofactor evidence="1">
        <name>a divalent metal cation</name>
        <dbReference type="ChEBI" id="CHEBI:60240"/>
    </cofactor>
</comment>
<feature type="domain" description="DDE Tnp4" evidence="3">
    <location>
        <begin position="30"/>
        <end position="75"/>
    </location>
</feature>
<name>A0ABP5DL47_9ACTN</name>
<accession>A0ABP5DL47</accession>
<evidence type="ECO:0000256" key="1">
    <source>
        <dbReference type="ARBA" id="ARBA00001968"/>
    </source>
</evidence>